<evidence type="ECO:0008006" key="4">
    <source>
        <dbReference type="Google" id="ProtNLM"/>
    </source>
</evidence>
<keyword evidence="1" id="KW-0472">Membrane</keyword>
<keyword evidence="3" id="KW-1185">Reference proteome</keyword>
<evidence type="ECO:0000313" key="2">
    <source>
        <dbReference type="EMBL" id="KAL3687622.1"/>
    </source>
</evidence>
<keyword evidence="1" id="KW-1133">Transmembrane helix</keyword>
<gene>
    <name evidence="2" type="ORF">R1sor_013931</name>
</gene>
<accession>A0ABD3HAK4</accession>
<keyword evidence="1" id="KW-0812">Transmembrane</keyword>
<evidence type="ECO:0000256" key="1">
    <source>
        <dbReference type="SAM" id="Phobius"/>
    </source>
</evidence>
<feature type="transmembrane region" description="Helical" evidence="1">
    <location>
        <begin position="17"/>
        <end position="37"/>
    </location>
</feature>
<feature type="transmembrane region" description="Helical" evidence="1">
    <location>
        <begin position="49"/>
        <end position="82"/>
    </location>
</feature>
<dbReference type="EMBL" id="JBJQOH010000004">
    <property type="protein sequence ID" value="KAL3687622.1"/>
    <property type="molecule type" value="Genomic_DNA"/>
</dbReference>
<organism evidence="2 3">
    <name type="scientific">Riccia sorocarpa</name>
    <dbReference type="NCBI Taxonomy" id="122646"/>
    <lineage>
        <taxon>Eukaryota</taxon>
        <taxon>Viridiplantae</taxon>
        <taxon>Streptophyta</taxon>
        <taxon>Embryophyta</taxon>
        <taxon>Marchantiophyta</taxon>
        <taxon>Marchantiopsida</taxon>
        <taxon>Marchantiidae</taxon>
        <taxon>Marchantiales</taxon>
        <taxon>Ricciaceae</taxon>
        <taxon>Riccia</taxon>
    </lineage>
</organism>
<evidence type="ECO:0000313" key="3">
    <source>
        <dbReference type="Proteomes" id="UP001633002"/>
    </source>
</evidence>
<comment type="caution">
    <text evidence="2">The sequence shown here is derived from an EMBL/GenBank/DDBJ whole genome shotgun (WGS) entry which is preliminary data.</text>
</comment>
<proteinExistence type="predicted"/>
<reference evidence="2 3" key="1">
    <citation type="submission" date="2024-09" db="EMBL/GenBank/DDBJ databases">
        <title>Chromosome-scale assembly of Riccia sorocarpa.</title>
        <authorList>
            <person name="Paukszto L."/>
        </authorList>
    </citation>
    <scope>NUCLEOTIDE SEQUENCE [LARGE SCALE GENOMIC DNA]</scope>
    <source>
        <strain evidence="2">LP-2024</strain>
        <tissue evidence="2">Aerial parts of the thallus</tissue>
    </source>
</reference>
<sequence>MAVEDEHACAMGCCTCWGIWGSFTGGILLLVFGILALLPSGPFGDRNTVLGVVLVVLGATGVGSLVGYAVCALPGFCIGFFVDKAMESEVLFFFVTALTKSQNRV</sequence>
<protein>
    <recommendedName>
        <fullName evidence="4">Transmembrane protein</fullName>
    </recommendedName>
</protein>
<dbReference type="Proteomes" id="UP001633002">
    <property type="component" value="Unassembled WGS sequence"/>
</dbReference>
<name>A0ABD3HAK4_9MARC</name>
<dbReference type="AlphaFoldDB" id="A0ABD3HAK4"/>